<dbReference type="GO" id="GO:0016740">
    <property type="term" value="F:transferase activity"/>
    <property type="evidence" value="ECO:0007669"/>
    <property type="project" value="UniProtKB-KW"/>
</dbReference>
<dbReference type="PANTHER" id="PTHR43685:SF2">
    <property type="entry name" value="GLYCOSYLTRANSFERASE 2-LIKE DOMAIN-CONTAINING PROTEIN"/>
    <property type="match status" value="1"/>
</dbReference>
<dbReference type="InterPro" id="IPR001173">
    <property type="entry name" value="Glyco_trans_2-like"/>
</dbReference>
<dbReference type="KEGG" id="lyd:D7I47_08830"/>
<dbReference type="RefSeq" id="WP_120762697.1">
    <property type="nucleotide sequence ID" value="NZ_CP032630.1"/>
</dbReference>
<dbReference type="Proteomes" id="UP000278886">
    <property type="component" value="Chromosome"/>
</dbReference>
<accession>A0A387BIJ3</accession>
<dbReference type="OrthoDB" id="9802649at2"/>
<dbReference type="InterPro" id="IPR029044">
    <property type="entry name" value="Nucleotide-diphossugar_trans"/>
</dbReference>
<proteinExistence type="predicted"/>
<dbReference type="SUPFAM" id="SSF53448">
    <property type="entry name" value="Nucleotide-diphospho-sugar transferases"/>
    <property type="match status" value="1"/>
</dbReference>
<protein>
    <submittedName>
        <fullName evidence="2">Glycosyltransferase family 2 protein</fullName>
    </submittedName>
</protein>
<evidence type="ECO:0000313" key="2">
    <source>
        <dbReference type="EMBL" id="AYF98350.1"/>
    </source>
</evidence>
<dbReference type="AlphaFoldDB" id="A0A387BIJ3"/>
<dbReference type="InterPro" id="IPR050834">
    <property type="entry name" value="Glycosyltransf_2"/>
</dbReference>
<name>A0A387BIJ3_9MICO</name>
<evidence type="ECO:0000313" key="3">
    <source>
        <dbReference type="Proteomes" id="UP000278886"/>
    </source>
</evidence>
<dbReference type="CDD" id="cd04196">
    <property type="entry name" value="GT_2_like_d"/>
    <property type="match status" value="1"/>
</dbReference>
<keyword evidence="3" id="KW-1185">Reference proteome</keyword>
<dbReference type="EMBL" id="CP032630">
    <property type="protein sequence ID" value="AYF98350.1"/>
    <property type="molecule type" value="Genomic_DNA"/>
</dbReference>
<dbReference type="Pfam" id="PF00535">
    <property type="entry name" value="Glycos_transf_2"/>
    <property type="match status" value="1"/>
</dbReference>
<organism evidence="2 3">
    <name type="scientific">Protaetiibacter intestinalis</name>
    <dbReference type="NCBI Taxonomy" id="2419774"/>
    <lineage>
        <taxon>Bacteria</taxon>
        <taxon>Bacillati</taxon>
        <taxon>Actinomycetota</taxon>
        <taxon>Actinomycetes</taxon>
        <taxon>Micrococcales</taxon>
        <taxon>Microbacteriaceae</taxon>
        <taxon>Protaetiibacter</taxon>
    </lineage>
</organism>
<gene>
    <name evidence="2" type="ORF">D7I47_08830</name>
</gene>
<keyword evidence="2" id="KW-0808">Transferase</keyword>
<sequence>MSAPRISVALCTRNGGRFVAEQLRSILEQSHPVDQIVVSDDASTDDTVAVVRAVLDEHPASDRSDVVLTNERPLGVTSNFEQAIAACSGDLIILSDQDDVWHAERVASAVQTLGEPGASLVHSDARLVDADGRDLGVSLLRALEVSDADTQRILARDAVHVFIRRNLATGATIAFRRELFSLCRPFPPIWLHDEWLAMIAAATGGLRLDLRELIDYRQHGGNEVGARVPTFADKLGRLSEVRGEHNVRLAERAAELARRVPALPDVDPDVVRLVDDKAAFERFRAELSPHRLRRLAPVIRRARRGDYARLSSRGGLDVFRDLLQPATKG</sequence>
<dbReference type="Gene3D" id="3.90.550.10">
    <property type="entry name" value="Spore Coat Polysaccharide Biosynthesis Protein SpsA, Chain A"/>
    <property type="match status" value="1"/>
</dbReference>
<feature type="domain" description="Glycosyltransferase 2-like" evidence="1">
    <location>
        <begin position="7"/>
        <end position="132"/>
    </location>
</feature>
<dbReference type="PANTHER" id="PTHR43685">
    <property type="entry name" value="GLYCOSYLTRANSFERASE"/>
    <property type="match status" value="1"/>
</dbReference>
<evidence type="ECO:0000259" key="1">
    <source>
        <dbReference type="Pfam" id="PF00535"/>
    </source>
</evidence>
<reference evidence="3" key="1">
    <citation type="submission" date="2018-09" db="EMBL/GenBank/DDBJ databases">
        <title>Genome sequencing of strain 2DFWR-13.</title>
        <authorList>
            <person name="Heo J."/>
            <person name="Kim S.-J."/>
            <person name="Kwon S.-W."/>
        </authorList>
    </citation>
    <scope>NUCLEOTIDE SEQUENCE [LARGE SCALE GENOMIC DNA]</scope>
    <source>
        <strain evidence="3">2DFWR-13</strain>
    </source>
</reference>